<dbReference type="OMA" id="TIWQVEP"/>
<proteinExistence type="inferred from homology"/>
<gene>
    <name evidence="8" type="ORF">ABL78_1519</name>
</gene>
<keyword evidence="4" id="KW-0539">Nucleus</keyword>
<dbReference type="InterPro" id="IPR042538">
    <property type="entry name" value="Nucleoporin_Nup155_C_3"/>
</dbReference>
<dbReference type="Pfam" id="PF03177">
    <property type="entry name" value="Nucleoporin_C"/>
    <property type="match status" value="1"/>
</dbReference>
<feature type="coiled-coil region" evidence="5">
    <location>
        <begin position="1020"/>
        <end position="1047"/>
    </location>
</feature>
<evidence type="ECO:0000256" key="5">
    <source>
        <dbReference type="SAM" id="Coils"/>
    </source>
</evidence>
<dbReference type="PANTHER" id="PTHR10350">
    <property type="entry name" value="NUCLEAR PORE COMPLEX PROTEIN NUP155"/>
    <property type="match status" value="1"/>
</dbReference>
<dbReference type="Gene3D" id="1.20.120.1880">
    <property type="entry name" value="Nucleoporin, helical C-terminal domain"/>
    <property type="match status" value="1"/>
</dbReference>
<dbReference type="OrthoDB" id="338970at2759"/>
<dbReference type="GO" id="GO:0006405">
    <property type="term" value="P:RNA export from nucleus"/>
    <property type="evidence" value="ECO:0007669"/>
    <property type="project" value="TreeGrafter"/>
</dbReference>
<dbReference type="GO" id="GO:0000972">
    <property type="term" value="P:transcription-dependent tethering of RNA polymerase II gene DNA at nuclear periphery"/>
    <property type="evidence" value="ECO:0007669"/>
    <property type="project" value="TreeGrafter"/>
</dbReference>
<protein>
    <submittedName>
        <fullName evidence="8">Putative nuclear pore complex protein (NUP155)</fullName>
    </submittedName>
</protein>
<dbReference type="GO" id="GO:0044611">
    <property type="term" value="C:nuclear pore inner ring"/>
    <property type="evidence" value="ECO:0007669"/>
    <property type="project" value="TreeGrafter"/>
</dbReference>
<evidence type="ECO:0000256" key="2">
    <source>
        <dbReference type="ARBA" id="ARBA00007373"/>
    </source>
</evidence>
<dbReference type="InterPro" id="IPR014908">
    <property type="entry name" value="Nucleoporin_Nup133/Nup155_N"/>
</dbReference>
<comment type="caution">
    <text evidence="8">The sequence shown here is derived from an EMBL/GenBank/DDBJ whole genome shotgun (WGS) entry which is preliminary data.</text>
</comment>
<sequence>MQQANFDVKRTVPAVEEAVSAVLANAATRRHSNPHSIGIVRSNSCALNTRDTTFTLPDFFPAGGVAWPDALLSIWKTVRYSSLIGVFAALSRAWFTVDNKLVLWDYQGGREFCVYDDIPELISVVGTPIRPTAGAFQPHVTYILPIAATNMLFLVGLCVVGEDDAAEMKVVSLGYSCTTDVVITKISGTNGRIFCAGADGHVYEVRYMRENTPLTPKIRLVSYTNWFSGTPVVGQLASAVSNVWETWIGGAHGGLIDLAIDDSDGILVTLSEKSTIGLWRINPNGGLRHLLSLRHQSDRQLRSQLASRGEAAPLVRVFVIDPDAQGCRLMAIALNGDQFRYRYANTFDSVYTAELILQSHTPSYLTPGKEVSVCYGSATVVLAAFSDASDDRASDEVVAATSPPTIMAPHQNVRDIVASFSGPSSRIVRVDAIDKLPSRAPQSLNDLCAQICSPAPTYIVVHRHGLSLYTQARPVDTLYLILSSAGAECRDALLSRFTAICSASDYAAMLFQIAIGALHTVSDVPRSFSSDASLVSSGDEGLSLNELARRLRAAESVEAQRKAKGLLLSMQLPGTQSAPNAGVDVEGQQVVVLLSPFAVGLVTFVARSLSLLWNMEVSKLMYNCVAPTAVVLTKLIQYLDSLSIGSITEQQRTIDMQHEWQQDKVVVLVPRGRSLRSDDVKRLQAAMLYNCYELAHKALQATTLLQRVPWIPLHSGDASVTFAQVMRDAEVAQRLGRYLSQVLLDSQQSVSASTSDRVASFAQLQEKCPYFFGGISTQAYRLRSEMDALTRGESLQSYTESQVLQWAAEVGAKAALFWPSGALQSICEQLRSLKRENVVVELLLHAAAQLDPNNEALNIFLSEGNEQSSGQLRNSSAYAVYQTKTQVLELVVSTLESAWLTHRSVVDDLLGGPRRSGTIWQIEPSDEYAHCFLFDWLCAPRDDKATARALHETLVASRSAFLASYLRRNAGVLTEVYAYYLSHVQGDYKGAMQQCFVMAQSPLPDVPVADRLSYRIRCLREALECAKKCQSDQRQQVEQQLGLLEAQQRLYRIAASFVSSGDSCLDRRVQWEGETVTERDVALQQIDFLSCYVASASDLIEMGGMYPALGGAEVQLDALLCSNVKDPAVYATCIGRAFQNRHDTAESITKRLIEKYFNQTSCFPLSYLIRILESRSFLRTPTGSPETVQLLVSLGVDPKVLFLAYESILGDKDDTGVDCKEFEQAGVTPGYLVYGYATVLLCLADFARRGSVQQWLITNAMTAVRNAIRHAANNVSSTNERVAVERAEELLTKVNSIVAGGVPCY</sequence>
<reference evidence="8 9" key="1">
    <citation type="journal article" date="2015" name="PLoS Pathog.">
        <title>Leptomonas seymouri: Adaptations to the Dixenous Life Cycle Analyzed by Genome Sequencing, Transcriptome Profiling and Co-infection with Leishmania donovani.</title>
        <authorList>
            <person name="Kraeva N."/>
            <person name="Butenko A."/>
            <person name="Hlavacova J."/>
            <person name="Kostygov A."/>
            <person name="Myskova J."/>
            <person name="Grybchuk D."/>
            <person name="Lestinova T."/>
            <person name="Votypka J."/>
            <person name="Volf P."/>
            <person name="Opperdoes F."/>
            <person name="Flegontov P."/>
            <person name="Lukes J."/>
            <person name="Yurchenko V."/>
        </authorList>
    </citation>
    <scope>NUCLEOTIDE SEQUENCE [LARGE SCALE GENOMIC DNA]</scope>
    <source>
        <strain evidence="8 9">ATCC 30220</strain>
    </source>
</reference>
<dbReference type="EMBL" id="LJSK01000025">
    <property type="protein sequence ID" value="KPI89393.1"/>
    <property type="molecule type" value="Genomic_DNA"/>
</dbReference>
<dbReference type="InterPro" id="IPR004870">
    <property type="entry name" value="Nucleoporin_Nup155"/>
</dbReference>
<dbReference type="VEuPathDB" id="TriTrypDB:Lsey_0025_0400"/>
<feature type="domain" description="Nucleoporin Nup133/Nup155-like C-terminal" evidence="6">
    <location>
        <begin position="761"/>
        <end position="1215"/>
    </location>
</feature>
<feature type="domain" description="Nucleoporin Nup133/Nup155-like N-terminal" evidence="7">
    <location>
        <begin position="55"/>
        <end position="466"/>
    </location>
</feature>
<evidence type="ECO:0000256" key="3">
    <source>
        <dbReference type="ARBA" id="ARBA00022448"/>
    </source>
</evidence>
<evidence type="ECO:0000313" key="9">
    <source>
        <dbReference type="Proteomes" id="UP000038009"/>
    </source>
</evidence>
<evidence type="ECO:0000256" key="1">
    <source>
        <dbReference type="ARBA" id="ARBA00004123"/>
    </source>
</evidence>
<dbReference type="GO" id="GO:0036228">
    <property type="term" value="P:protein localization to nuclear inner membrane"/>
    <property type="evidence" value="ECO:0007669"/>
    <property type="project" value="TreeGrafter"/>
</dbReference>
<dbReference type="Pfam" id="PF08801">
    <property type="entry name" value="Nucleoporin_N"/>
    <property type="match status" value="1"/>
</dbReference>
<keyword evidence="5" id="KW-0175">Coiled coil</keyword>
<dbReference type="Proteomes" id="UP000038009">
    <property type="component" value="Unassembled WGS sequence"/>
</dbReference>
<dbReference type="InterPro" id="IPR042533">
    <property type="entry name" value="Nucleoporin_Nup155_C_1"/>
</dbReference>
<dbReference type="InterPro" id="IPR007187">
    <property type="entry name" value="Nucleoporin_Nup133/Nup155_C"/>
</dbReference>
<comment type="subcellular location">
    <subcellularLocation>
        <location evidence="1">Nucleus</location>
    </subcellularLocation>
</comment>
<keyword evidence="3" id="KW-0813">Transport</keyword>
<keyword evidence="9" id="KW-1185">Reference proteome</keyword>
<organism evidence="8 9">
    <name type="scientific">Leptomonas seymouri</name>
    <dbReference type="NCBI Taxonomy" id="5684"/>
    <lineage>
        <taxon>Eukaryota</taxon>
        <taxon>Discoba</taxon>
        <taxon>Euglenozoa</taxon>
        <taxon>Kinetoplastea</taxon>
        <taxon>Metakinetoplastina</taxon>
        <taxon>Trypanosomatida</taxon>
        <taxon>Trypanosomatidae</taxon>
        <taxon>Leishmaniinae</taxon>
        <taxon>Leptomonas</taxon>
    </lineage>
</organism>
<dbReference type="Gene3D" id="1.20.58.1780">
    <property type="match status" value="1"/>
</dbReference>
<evidence type="ECO:0000259" key="6">
    <source>
        <dbReference type="Pfam" id="PF03177"/>
    </source>
</evidence>
<comment type="similarity">
    <text evidence="2">Belongs to the non-repetitive/WGA-negative nucleoporin family.</text>
</comment>
<dbReference type="PANTHER" id="PTHR10350:SF6">
    <property type="entry name" value="NUCLEAR PORE COMPLEX PROTEIN NUP155"/>
    <property type="match status" value="1"/>
</dbReference>
<dbReference type="GO" id="GO:0006606">
    <property type="term" value="P:protein import into nucleus"/>
    <property type="evidence" value="ECO:0007669"/>
    <property type="project" value="TreeGrafter"/>
</dbReference>
<dbReference type="GO" id="GO:0017056">
    <property type="term" value="F:structural constituent of nuclear pore"/>
    <property type="evidence" value="ECO:0007669"/>
    <property type="project" value="InterPro"/>
</dbReference>
<evidence type="ECO:0000259" key="7">
    <source>
        <dbReference type="Pfam" id="PF08801"/>
    </source>
</evidence>
<dbReference type="Gene3D" id="1.25.40.450">
    <property type="entry name" value="Nucleoporin, helical domain, N-terminal subdomain"/>
    <property type="match status" value="1"/>
</dbReference>
<evidence type="ECO:0000313" key="8">
    <source>
        <dbReference type="EMBL" id="KPI89393.1"/>
    </source>
</evidence>
<accession>A0A0N1PCY6</accession>
<name>A0A0N1PCY6_LEPSE</name>
<evidence type="ECO:0000256" key="4">
    <source>
        <dbReference type="ARBA" id="ARBA00023242"/>
    </source>
</evidence>